<dbReference type="InterPro" id="IPR032675">
    <property type="entry name" value="LRR_dom_sf"/>
</dbReference>
<sequence length="492" mass="54934">MSHTGIKNRARLDSLPAEITRNILSCLKENTDLLYDDLSEINESDFQDRFALVSRNHRSASLVNRAVGPWGQDLLFHSSVLYPSHSLWWSMQHTHRLALFARTLLERRDLGAKVRQLTIFVPGRTRAGIMSWDAEEEEGTVTTVLKQAATYIESLPVPKKLSISWAKKLWKKYPYSLIGVILSLVSNVKNVTLVLDTEVTPDDGVELLCTCFGIRPASARNLGHLQRIGVLSSVESLTVRGPSPAAMAGLEHFPGIRDLHLRLEFRPIRRAGLKPGWLNSIPNVSNFRNVTKLRLDVQLVPMSFFASNTTPEEYFGPLLSTFESLKHLDLSDGPRDNDREYENMSAAHILQHFSNPFQLLSLKLPRKLAGSRMLTATMKGFVNLGRLTAPFCAIVNKDLDTFATLPESLQHLVLHDSIFDTVPCVMGLLQKKMAGETSTELRTIDLCFAASFTNNSLKLLREGEMFPNLGTKAAAAGVRLTLNKVVPDAEHE</sequence>
<dbReference type="SUPFAM" id="SSF52047">
    <property type="entry name" value="RNI-like"/>
    <property type="match status" value="1"/>
</dbReference>
<name>A0A9P6KRT1_9PLEO</name>
<dbReference type="OrthoDB" id="3795421at2759"/>
<dbReference type="EMBL" id="WJXW01000004">
    <property type="protein sequence ID" value="KAF9736480.1"/>
    <property type="molecule type" value="Genomic_DNA"/>
</dbReference>
<reference evidence="1" key="1">
    <citation type="journal article" date="2020" name="Mol. Plant Microbe Interact.">
        <title>Genome Sequence of the Biocontrol Agent Coniothyrium minitans strain Conio (IMI 134523).</title>
        <authorList>
            <person name="Patel D."/>
            <person name="Shittu T.A."/>
            <person name="Baroncelli R."/>
            <person name="Muthumeenakshi S."/>
            <person name="Osborne T.H."/>
            <person name="Janganan T.K."/>
            <person name="Sreenivasaprasad S."/>
        </authorList>
    </citation>
    <scope>NUCLEOTIDE SEQUENCE</scope>
    <source>
        <strain evidence="1">Conio</strain>
    </source>
</reference>
<protein>
    <submittedName>
        <fullName evidence="1">Uncharacterized protein</fullName>
    </submittedName>
</protein>
<keyword evidence="2" id="KW-1185">Reference proteome</keyword>
<dbReference type="AlphaFoldDB" id="A0A9P6KRT1"/>
<comment type="caution">
    <text evidence="1">The sequence shown here is derived from an EMBL/GenBank/DDBJ whole genome shotgun (WGS) entry which is preliminary data.</text>
</comment>
<evidence type="ECO:0000313" key="1">
    <source>
        <dbReference type="EMBL" id="KAF9736480.1"/>
    </source>
</evidence>
<proteinExistence type="predicted"/>
<gene>
    <name evidence="1" type="ORF">PMIN01_04259</name>
</gene>
<dbReference type="Gene3D" id="3.80.10.10">
    <property type="entry name" value="Ribonuclease Inhibitor"/>
    <property type="match status" value="1"/>
</dbReference>
<evidence type="ECO:0000313" key="2">
    <source>
        <dbReference type="Proteomes" id="UP000756921"/>
    </source>
</evidence>
<dbReference type="Proteomes" id="UP000756921">
    <property type="component" value="Unassembled WGS sequence"/>
</dbReference>
<accession>A0A9P6KRT1</accession>
<organism evidence="1 2">
    <name type="scientific">Paraphaeosphaeria minitans</name>
    <dbReference type="NCBI Taxonomy" id="565426"/>
    <lineage>
        <taxon>Eukaryota</taxon>
        <taxon>Fungi</taxon>
        <taxon>Dikarya</taxon>
        <taxon>Ascomycota</taxon>
        <taxon>Pezizomycotina</taxon>
        <taxon>Dothideomycetes</taxon>
        <taxon>Pleosporomycetidae</taxon>
        <taxon>Pleosporales</taxon>
        <taxon>Massarineae</taxon>
        <taxon>Didymosphaeriaceae</taxon>
        <taxon>Paraphaeosphaeria</taxon>
    </lineage>
</organism>